<protein>
    <submittedName>
        <fullName evidence="2">Methyltransferase domain protein</fullName>
    </submittedName>
</protein>
<dbReference type="AlphaFoldDB" id="A0A5B7WT37"/>
<dbReference type="CDD" id="cd02440">
    <property type="entry name" value="AdoMet_MTases"/>
    <property type="match status" value="1"/>
</dbReference>
<dbReference type="KEGG" id="gcr:GcLGCM259_0623"/>
<evidence type="ECO:0000313" key="2">
    <source>
        <dbReference type="EMBL" id="QCY46385.1"/>
    </source>
</evidence>
<name>A0A5B7WT37_9MICC</name>
<keyword evidence="2" id="KW-0808">Transferase</keyword>
<dbReference type="GO" id="GO:0008168">
    <property type="term" value="F:methyltransferase activity"/>
    <property type="evidence" value="ECO:0007669"/>
    <property type="project" value="UniProtKB-KW"/>
</dbReference>
<evidence type="ECO:0000259" key="1">
    <source>
        <dbReference type="Pfam" id="PF13649"/>
    </source>
</evidence>
<sequence length="216" mass="23106">MITPDLQQYAQKMRDLAAAGVDLETDARFLDALLPRRARVLDLGCGIGAAVNALRRAGHLAWGIDTSGEVLQVAAELFEPAWYRRMPVTDIGSAQLQQAGLIQRYDGLLMAGNVAAFLSARELAGVFRQAGALLDPQGVFILGTTAAVFGGPEDQDRAAEGTGLQLLGRYADWHLRPFTPDSPWCVSIFAPTTARQLPGAPDGIFVLGGQVAHPDR</sequence>
<keyword evidence="3" id="KW-1185">Reference proteome</keyword>
<dbReference type="InterPro" id="IPR029063">
    <property type="entry name" value="SAM-dependent_MTases_sf"/>
</dbReference>
<dbReference type="SUPFAM" id="SSF53335">
    <property type="entry name" value="S-adenosyl-L-methionine-dependent methyltransferases"/>
    <property type="match status" value="1"/>
</dbReference>
<evidence type="ECO:0000313" key="3">
    <source>
        <dbReference type="Proteomes" id="UP000307000"/>
    </source>
</evidence>
<reference evidence="2 3" key="1">
    <citation type="submission" date="2018-12" db="EMBL/GenBank/DDBJ databases">
        <title>Complete Genome Sequence of Glutamicibacter creatinolyticus strain LGCM259,isolated from an abscess of a 12-year-old mare in Italy.</title>
        <authorList>
            <person name="Santos R.G."/>
            <person name="Silva A.L."/>
            <person name="Seyffert N."/>
            <person name="Castro T.L.P."/>
            <person name="Attili A.R."/>
            <person name="Rifici C."/>
            <person name="Mazzullo G."/>
            <person name="Brenig B."/>
            <person name="Venanzi F."/>
            <person name="Azevedo V."/>
        </authorList>
    </citation>
    <scope>NUCLEOTIDE SEQUENCE [LARGE SCALE GENOMIC DNA]</scope>
    <source>
        <strain evidence="2 3">LGCM 259</strain>
    </source>
</reference>
<feature type="domain" description="Methyltransferase" evidence="1">
    <location>
        <begin position="40"/>
        <end position="138"/>
    </location>
</feature>
<keyword evidence="2" id="KW-0489">Methyltransferase</keyword>
<dbReference type="Proteomes" id="UP000307000">
    <property type="component" value="Chromosome"/>
</dbReference>
<accession>A0A5B7WT37</accession>
<dbReference type="RefSeq" id="WP_138925744.1">
    <property type="nucleotide sequence ID" value="NZ_CP034412.1"/>
</dbReference>
<gene>
    <name evidence="2" type="ORF">GcLGCM259_0623</name>
</gene>
<dbReference type="EMBL" id="CP034412">
    <property type="protein sequence ID" value="QCY46385.1"/>
    <property type="molecule type" value="Genomic_DNA"/>
</dbReference>
<dbReference type="Pfam" id="PF13649">
    <property type="entry name" value="Methyltransf_25"/>
    <property type="match status" value="1"/>
</dbReference>
<proteinExistence type="predicted"/>
<dbReference type="InterPro" id="IPR041698">
    <property type="entry name" value="Methyltransf_25"/>
</dbReference>
<organism evidence="2 3">
    <name type="scientific">Glutamicibacter creatinolyticus</name>
    <dbReference type="NCBI Taxonomy" id="162496"/>
    <lineage>
        <taxon>Bacteria</taxon>
        <taxon>Bacillati</taxon>
        <taxon>Actinomycetota</taxon>
        <taxon>Actinomycetes</taxon>
        <taxon>Micrococcales</taxon>
        <taxon>Micrococcaceae</taxon>
        <taxon>Glutamicibacter</taxon>
    </lineage>
</organism>
<dbReference type="Gene3D" id="3.40.50.150">
    <property type="entry name" value="Vaccinia Virus protein VP39"/>
    <property type="match status" value="1"/>
</dbReference>
<dbReference type="GO" id="GO:0032259">
    <property type="term" value="P:methylation"/>
    <property type="evidence" value="ECO:0007669"/>
    <property type="project" value="UniProtKB-KW"/>
</dbReference>